<dbReference type="PROSITE" id="PS00194">
    <property type="entry name" value="THIOREDOXIN_1"/>
    <property type="match status" value="1"/>
</dbReference>
<feature type="non-terminal residue" evidence="2">
    <location>
        <position position="82"/>
    </location>
</feature>
<dbReference type="Pfam" id="PF13905">
    <property type="entry name" value="Thioredoxin_8"/>
    <property type="match status" value="1"/>
</dbReference>
<sequence>MRLFANVWSVVKNGVRKAHFLDGLPIHKRGIDNIDKGYFDDKTLLIYFSSSWCPSCKLFTPKMKRLYEEADKENLALEVLWV</sequence>
<dbReference type="InterPro" id="IPR036249">
    <property type="entry name" value="Thioredoxin-like_sf"/>
</dbReference>
<dbReference type="Proteomes" id="UP001432027">
    <property type="component" value="Unassembled WGS sequence"/>
</dbReference>
<protein>
    <recommendedName>
        <fullName evidence="1">Thioredoxin-like fold domain-containing protein</fullName>
    </recommendedName>
</protein>
<accession>A0AAV5TMY0</accession>
<organism evidence="2 3">
    <name type="scientific">Pristionchus entomophagus</name>
    <dbReference type="NCBI Taxonomy" id="358040"/>
    <lineage>
        <taxon>Eukaryota</taxon>
        <taxon>Metazoa</taxon>
        <taxon>Ecdysozoa</taxon>
        <taxon>Nematoda</taxon>
        <taxon>Chromadorea</taxon>
        <taxon>Rhabditida</taxon>
        <taxon>Rhabditina</taxon>
        <taxon>Diplogasteromorpha</taxon>
        <taxon>Diplogasteroidea</taxon>
        <taxon>Neodiplogasteridae</taxon>
        <taxon>Pristionchus</taxon>
    </lineage>
</organism>
<evidence type="ECO:0000259" key="1">
    <source>
        <dbReference type="Pfam" id="PF13905"/>
    </source>
</evidence>
<dbReference type="EMBL" id="BTSX01000004">
    <property type="protein sequence ID" value="GMS95598.1"/>
    <property type="molecule type" value="Genomic_DNA"/>
</dbReference>
<feature type="domain" description="Thioredoxin-like fold" evidence="1">
    <location>
        <begin position="41"/>
        <end position="79"/>
    </location>
</feature>
<dbReference type="SUPFAM" id="SSF52833">
    <property type="entry name" value="Thioredoxin-like"/>
    <property type="match status" value="1"/>
</dbReference>
<name>A0AAV5TMY0_9BILA</name>
<dbReference type="Gene3D" id="3.40.30.10">
    <property type="entry name" value="Glutaredoxin"/>
    <property type="match status" value="1"/>
</dbReference>
<reference evidence="2" key="1">
    <citation type="submission" date="2023-10" db="EMBL/GenBank/DDBJ databases">
        <title>Genome assembly of Pristionchus species.</title>
        <authorList>
            <person name="Yoshida K."/>
            <person name="Sommer R.J."/>
        </authorList>
    </citation>
    <scope>NUCLEOTIDE SEQUENCE</scope>
    <source>
        <strain evidence="2">RS0144</strain>
    </source>
</reference>
<comment type="caution">
    <text evidence="2">The sequence shown here is derived from an EMBL/GenBank/DDBJ whole genome shotgun (WGS) entry which is preliminary data.</text>
</comment>
<dbReference type="AlphaFoldDB" id="A0AAV5TMY0"/>
<gene>
    <name evidence="2" type="ORF">PENTCL1PPCAC_17773</name>
</gene>
<evidence type="ECO:0000313" key="3">
    <source>
        <dbReference type="Proteomes" id="UP001432027"/>
    </source>
</evidence>
<dbReference type="InterPro" id="IPR017937">
    <property type="entry name" value="Thioredoxin_CS"/>
</dbReference>
<dbReference type="InterPro" id="IPR012336">
    <property type="entry name" value="Thioredoxin-like_fold"/>
</dbReference>
<proteinExistence type="predicted"/>
<evidence type="ECO:0000313" key="2">
    <source>
        <dbReference type="EMBL" id="GMS95598.1"/>
    </source>
</evidence>
<keyword evidence="3" id="KW-1185">Reference proteome</keyword>